<evidence type="ECO:0000313" key="3">
    <source>
        <dbReference type="Proteomes" id="UP000011761"/>
    </source>
</evidence>
<reference evidence="2 3" key="1">
    <citation type="journal article" date="2012" name="PLoS Pathog.">
        <title>Diverse lifestyles and strategies of plant pathogenesis encoded in the genomes of eighteen Dothideomycetes fungi.</title>
        <authorList>
            <person name="Ohm R.A."/>
            <person name="Feau N."/>
            <person name="Henrissat B."/>
            <person name="Schoch C.L."/>
            <person name="Horwitz B.A."/>
            <person name="Barry K.W."/>
            <person name="Condon B.J."/>
            <person name="Copeland A.C."/>
            <person name="Dhillon B."/>
            <person name="Glaser F."/>
            <person name="Hesse C.N."/>
            <person name="Kosti I."/>
            <person name="LaButti K."/>
            <person name="Lindquist E.A."/>
            <person name="Lucas S."/>
            <person name="Salamov A.A."/>
            <person name="Bradshaw R.E."/>
            <person name="Ciuffetti L."/>
            <person name="Hamelin R.C."/>
            <person name="Kema G.H.J."/>
            <person name="Lawrence C."/>
            <person name="Scott J.A."/>
            <person name="Spatafora J.W."/>
            <person name="Turgeon B.G."/>
            <person name="de Wit P.J.G.M."/>
            <person name="Zhong S."/>
            <person name="Goodwin S.B."/>
            <person name="Grigoriev I.V."/>
        </authorList>
    </citation>
    <scope>NUCLEOTIDE SEQUENCE [LARGE SCALE GENOMIC DNA]</scope>
    <source>
        <strain evidence="2 3">UAMH 10762</strain>
    </source>
</reference>
<sequence length="180" mass="19753">MPTGTRWCKYCSTARAFPAQWSVLRTGKHGERCGQCYESFLATRGIGNDEGAEVQCPPPPVQQQVQQQRLPQQALQQQGHRQALQQPRRALQPQQQRRMHYLASAQGVMQDNRAAILVAMTALIVFIVIRVLPSYTKGCEVVEGQPITVTVSAHTAGSTREAGVEGMVVVVEASTTVLRG</sequence>
<feature type="transmembrane region" description="Helical" evidence="1">
    <location>
        <begin position="114"/>
        <end position="132"/>
    </location>
</feature>
<dbReference type="EMBL" id="KB445565">
    <property type="protein sequence ID" value="EMC90914.1"/>
    <property type="molecule type" value="Genomic_DNA"/>
</dbReference>
<evidence type="ECO:0000313" key="2">
    <source>
        <dbReference type="EMBL" id="EMC90914.1"/>
    </source>
</evidence>
<proteinExistence type="predicted"/>
<dbReference type="Proteomes" id="UP000011761">
    <property type="component" value="Unassembled WGS sequence"/>
</dbReference>
<accession>M2MWF3</accession>
<gene>
    <name evidence="2" type="ORF">BAUCODRAFT_331278</name>
</gene>
<keyword evidence="3" id="KW-1185">Reference proteome</keyword>
<keyword evidence="1" id="KW-0472">Membrane</keyword>
<keyword evidence="1" id="KW-1133">Transmembrane helix</keyword>
<organism evidence="2 3">
    <name type="scientific">Baudoinia panamericana (strain UAMH 10762)</name>
    <name type="common">Angels' share fungus</name>
    <name type="synonym">Baudoinia compniacensis (strain UAMH 10762)</name>
    <dbReference type="NCBI Taxonomy" id="717646"/>
    <lineage>
        <taxon>Eukaryota</taxon>
        <taxon>Fungi</taxon>
        <taxon>Dikarya</taxon>
        <taxon>Ascomycota</taxon>
        <taxon>Pezizomycotina</taxon>
        <taxon>Dothideomycetes</taxon>
        <taxon>Dothideomycetidae</taxon>
        <taxon>Mycosphaerellales</taxon>
        <taxon>Teratosphaeriaceae</taxon>
        <taxon>Baudoinia</taxon>
    </lineage>
</organism>
<name>M2MWF3_BAUPA</name>
<dbReference type="KEGG" id="bcom:BAUCODRAFT_331278"/>
<dbReference type="HOGENOM" id="CLU_1495915_0_0_1"/>
<dbReference type="AlphaFoldDB" id="M2MWF3"/>
<dbReference type="RefSeq" id="XP_007681850.1">
    <property type="nucleotide sequence ID" value="XM_007683660.1"/>
</dbReference>
<keyword evidence="1" id="KW-0812">Transmembrane</keyword>
<dbReference type="GeneID" id="19111978"/>
<evidence type="ECO:0000256" key="1">
    <source>
        <dbReference type="SAM" id="Phobius"/>
    </source>
</evidence>
<protein>
    <submittedName>
        <fullName evidence="2">Uncharacterized protein</fullName>
    </submittedName>
</protein>